<dbReference type="AlphaFoldDB" id="A0A6F9DAL8"/>
<dbReference type="PANTHER" id="PTHR16231:SF4">
    <property type="entry name" value="COMM DOMAIN-CONTAINING PROTEIN 4"/>
    <property type="match status" value="1"/>
</dbReference>
<reference evidence="1" key="1">
    <citation type="submission" date="2020-04" db="EMBL/GenBank/DDBJ databases">
        <authorList>
            <person name="Neveu A P."/>
        </authorList>
    </citation>
    <scope>NUCLEOTIDE SEQUENCE</scope>
    <source>
        <tissue evidence="1">Whole embryo</tissue>
    </source>
</reference>
<protein>
    <submittedName>
        <fullName evidence="1">COMM domain-containing protein 4-like</fullName>
    </submittedName>
</protein>
<dbReference type="PANTHER" id="PTHR16231">
    <property type="entry name" value="COMM DOMAIN-CONTAINING PROTEIN 4-8 FAMILY MEMBER"/>
    <property type="match status" value="1"/>
</dbReference>
<accession>A0A6F9DAL8</accession>
<organism evidence="1">
    <name type="scientific">Phallusia mammillata</name>
    <dbReference type="NCBI Taxonomy" id="59560"/>
    <lineage>
        <taxon>Eukaryota</taxon>
        <taxon>Metazoa</taxon>
        <taxon>Chordata</taxon>
        <taxon>Tunicata</taxon>
        <taxon>Ascidiacea</taxon>
        <taxon>Phlebobranchia</taxon>
        <taxon>Ascidiidae</taxon>
        <taxon>Phallusia</taxon>
    </lineage>
</organism>
<proteinExistence type="evidence at transcript level"/>
<evidence type="ECO:0000313" key="1">
    <source>
        <dbReference type="EMBL" id="CAB3232813.1"/>
    </source>
</evidence>
<dbReference type="Pfam" id="PF21672">
    <property type="entry name" value="COMM_HN"/>
    <property type="match status" value="1"/>
</dbReference>
<name>A0A6F9DAL8_9ASCI</name>
<dbReference type="InterPro" id="IPR047155">
    <property type="entry name" value="COMMD4/6/7/8"/>
</dbReference>
<sequence length="177" mass="19823">MRFRFCGDLDCPDWVLAEINILARLTSVKMKLLVTQVIKGLLEEGIDFEKIEKLTADAKYDIGDIKASVAGLEFIISSSAKHEVDGETLSNELQQLGLPKEHSTALCKTYESKSDALQQELLSKSFRKTASLQDVDWKVNPILPGQKERTVDVRLMVGTIQQYVFKPNLVTSIILLP</sequence>
<dbReference type="EMBL" id="LR784103">
    <property type="protein sequence ID" value="CAB3232813.1"/>
    <property type="molecule type" value="mRNA"/>
</dbReference>
<gene>
    <name evidence="1" type="primary">Commd4</name>
</gene>